<dbReference type="PANTHER" id="PTHR21704:SF18">
    <property type="entry name" value="NIPPED-B-LIKE PROTEIN"/>
    <property type="match status" value="1"/>
</dbReference>
<dbReference type="InterPro" id="IPR016024">
    <property type="entry name" value="ARM-type_fold"/>
</dbReference>
<dbReference type="SUPFAM" id="SSF48371">
    <property type="entry name" value="ARM repeat"/>
    <property type="match status" value="1"/>
</dbReference>
<feature type="compositionally biased region" description="Polar residues" evidence="7">
    <location>
        <begin position="1682"/>
        <end position="1691"/>
    </location>
</feature>
<dbReference type="InterPro" id="IPR024986">
    <property type="entry name" value="Nipped-B_C"/>
</dbReference>
<keyword evidence="10" id="KW-1185">Reference proteome</keyword>
<gene>
    <name evidence="9" type="ORF">PV04_09231</name>
</gene>
<dbReference type="EMBL" id="KN846961">
    <property type="protein sequence ID" value="KIW64285.1"/>
    <property type="molecule type" value="Genomic_DNA"/>
</dbReference>
<feature type="region of interest" description="Disordered" evidence="7">
    <location>
        <begin position="1682"/>
        <end position="1734"/>
    </location>
</feature>
<accession>A0A0D2FBM5</accession>
<proteinExistence type="inferred from homology"/>
<dbReference type="InterPro" id="IPR026003">
    <property type="entry name" value="Cohesin_HEAT"/>
</dbReference>
<dbReference type="Gene3D" id="1.25.10.10">
    <property type="entry name" value="Leucine-rich Repeat Variant"/>
    <property type="match status" value="1"/>
</dbReference>
<evidence type="ECO:0000256" key="3">
    <source>
        <dbReference type="ARBA" id="ARBA00022737"/>
    </source>
</evidence>
<evidence type="ECO:0000256" key="1">
    <source>
        <dbReference type="ARBA" id="ARBA00004123"/>
    </source>
</evidence>
<keyword evidence="4 6" id="KW-0539">Nucleus</keyword>
<dbReference type="GO" id="GO:0034087">
    <property type="term" value="P:establishment of mitotic sister chromatid cohesion"/>
    <property type="evidence" value="ECO:0007669"/>
    <property type="project" value="TreeGrafter"/>
</dbReference>
<evidence type="ECO:0000256" key="4">
    <source>
        <dbReference type="ARBA" id="ARBA00023242"/>
    </source>
</evidence>
<keyword evidence="3 6" id="KW-0677">Repeat</keyword>
<dbReference type="GO" id="GO:0071169">
    <property type="term" value="P:establishment of protein localization to chromatin"/>
    <property type="evidence" value="ECO:0007669"/>
    <property type="project" value="TreeGrafter"/>
</dbReference>
<dbReference type="GO" id="GO:0061775">
    <property type="term" value="F:cohesin loader activity"/>
    <property type="evidence" value="ECO:0007669"/>
    <property type="project" value="InterPro"/>
</dbReference>
<feature type="region of interest" description="Disordered" evidence="7">
    <location>
        <begin position="1"/>
        <end position="26"/>
    </location>
</feature>
<dbReference type="GO" id="GO:0003682">
    <property type="term" value="F:chromatin binding"/>
    <property type="evidence" value="ECO:0007669"/>
    <property type="project" value="TreeGrafter"/>
</dbReference>
<comment type="subcellular location">
    <subcellularLocation>
        <location evidence="1 6">Nucleus</location>
    </subcellularLocation>
</comment>
<sequence>MAAEDTIEVVVPRRSQNGSRPRQLSVDQALPYTPMTTSILPAHDRIPMPQLGRQTDPALTSPSKRQAVYRSDLFTPRVKERLAVLLDPSNLSEIKFRRPPLQDDDNRPSGLHAIPKMILNMSKMDFTYPSSPTVTHKKPTIQMPVTKSSSTKFVVEVPKPPPSFNRHEYPTIPDTPKERKLAALSSKRENDDRLLASFETQLIDIFEAEDQLASDTLTATSKSHFTMFDPPDDEDDSQEPRLAIPVHENLQAVMSRLESSGRLGDVSSEYLRRLQRLCEPAIEAAQTVNLRVPSDPSDEDTSTWLGKLHNATSGAAAACTLIYTSLGASQIHELVNLEALQWLPNVLVNLFENCLIPVVEARPEGQHSQLFNFASSHSDPLKRLLDIGRKLLDLVARVCVEIRGASSIVNSTEFLASKLIFVQNAYNDKASAIGSQACERLRKQAMAALARLYAAFPNERPAILDEVLSSLDKLPSNTRSARQYKLGGNKNIQLVSALFLQLVQTSAMQSGKKAKRKARPLLRNTSVNPDDLEQDGDSASEMEVDSESVSDEKDPLAKLSQTAQTLFDAAQRCANHIVVWMVDKASRVTKSGDSPYRNILDLFVEDMTVVFASTDWPSSELLLTGLAICMIKIVKGDKSASTKNMALESLGVMGSAISVTLASARNLLRSILRDGDSSASTVAQELSSLVRERPDFRLQNEELVSSNGPFPIAYAHLTQRGEGDLRAKSARAYFLVQYAILVSRCANEQCKEEQQSQMNSRLQSKVAAMLQQLSKPDEYDGAFEDYPEVKESEAQLAYLLSVLNGQFRQLFPLIARTLASSLDSDQAQVRSRSLKSIAGMLETDSTLLDWETTLADAVFKCAADDSSLVRDSALSLIAKFLMSRPAFEEKAFKRLLKCAADTNVGVQKRVIGHLKEVYLKETRQNMKAMIAIQFLQRTADHESSVAELAKKTLSEIWIDPKLTMLATAGDTAHVDVAIEDLKAHIVTCLSSDIASLSSLLKMFLVWKLKDTKNVSQVRDLFARVVKKLLDTANGSEAGAADLATLVAFTEARPETVVPADLASLKSYLKDLSKHDNHLKFKSVVAIFRSVLPHLSSTLAPLLEEVQLDLLKAAQKLIPRHEIEEVMSCLRSIDEVLHNTGKMAAFATSLVKNVLQPNIPIQVRQAMERQNQLEQLKARENRMRETSLRLVGVVGKYIDLENFRHLFHKEFSSSEPPYKGGSVAGYIVDCMVQFTLRSSPIEIRLKALEGLGLVCQAWPGQFNKRLVRETFFEVLGGKSFSGLSEKDVMKMQVKVLEIFEELYGTRASMKDEAKKSEGGGEVQALKNIGGDSKTREDDSAIAIITNPLVDHLIRIVITETGEKALLAAQTLASIDHQGMTHPKQSTSAFVVLETSADPKIAAVARAAHAALHQQHESVCEREYVNAVYAAFRYQNDVMHDPQGGVVPGFKAKLEPAFSIISTSGSKYVKKFISNLISKINTEYSKLNVTEQGIPEHVLFVLFVAQNLAFLEYKKTDELLHTVLQLDLAFGKNGAETAQAIETNLPPAPANPRESNGAAEPSVEVEPAPEEIQIDPVQLRRLTSAACAITLVSEARNFLKRQYGISGDVKMALQQNKKTKDGGKEPSRVHGITGAKFWQNTNAVLESLSSTEAMLARCRQFVTLVAVDDEFKIAEEEAELNAVTNVESEQTTGAARGKKRKSTSGSVGGTPKRVRARPPKNGYAGRSASVSSSEGY</sequence>
<evidence type="ECO:0000313" key="9">
    <source>
        <dbReference type="EMBL" id="KIW64285.1"/>
    </source>
</evidence>
<dbReference type="STRING" id="5601.A0A0D2FBM5"/>
<feature type="compositionally biased region" description="Polar residues" evidence="7">
    <location>
        <begin position="14"/>
        <end position="26"/>
    </location>
</feature>
<comment type="similarity">
    <text evidence="2 6">Belongs to the SCC2/Nipped-B family.</text>
</comment>
<dbReference type="Proteomes" id="UP000054266">
    <property type="component" value="Unassembled WGS sequence"/>
</dbReference>
<dbReference type="GO" id="GO:0140588">
    <property type="term" value="P:chromatin looping"/>
    <property type="evidence" value="ECO:0007669"/>
    <property type="project" value="InterPro"/>
</dbReference>
<feature type="region of interest" description="Disordered" evidence="7">
    <location>
        <begin position="1542"/>
        <end position="1565"/>
    </location>
</feature>
<dbReference type="InterPro" id="IPR011989">
    <property type="entry name" value="ARM-like"/>
</dbReference>
<evidence type="ECO:0000259" key="8">
    <source>
        <dbReference type="Pfam" id="PF12830"/>
    </source>
</evidence>
<evidence type="ECO:0000256" key="5">
    <source>
        <dbReference type="ARBA" id="ARBA00023306"/>
    </source>
</evidence>
<dbReference type="Pfam" id="PF12830">
    <property type="entry name" value="Nipped-B_C"/>
    <property type="match status" value="1"/>
</dbReference>
<organism evidence="9 10">
    <name type="scientific">Phialophora macrospora</name>
    <dbReference type="NCBI Taxonomy" id="1851006"/>
    <lineage>
        <taxon>Eukaryota</taxon>
        <taxon>Fungi</taxon>
        <taxon>Dikarya</taxon>
        <taxon>Ascomycota</taxon>
        <taxon>Pezizomycotina</taxon>
        <taxon>Eurotiomycetes</taxon>
        <taxon>Chaetothyriomycetidae</taxon>
        <taxon>Chaetothyriales</taxon>
        <taxon>Herpotrichiellaceae</taxon>
        <taxon>Phialophora</taxon>
    </lineage>
</organism>
<dbReference type="PANTHER" id="PTHR21704">
    <property type="entry name" value="NIPPED-B-LIKE PROTEIN DELANGIN SCC2-RELATED"/>
    <property type="match status" value="1"/>
</dbReference>
<dbReference type="InterPro" id="IPR033031">
    <property type="entry name" value="Scc2/Nipped-B"/>
</dbReference>
<dbReference type="GO" id="GO:0090694">
    <property type="term" value="C:Scc2-Scc4 cohesin loading complex"/>
    <property type="evidence" value="ECO:0007669"/>
    <property type="project" value="TreeGrafter"/>
</dbReference>
<dbReference type="HOGENOM" id="CLU_000901_0_0_1"/>
<protein>
    <recommendedName>
        <fullName evidence="6">Sister chromatid cohesion protein</fullName>
    </recommendedName>
</protein>
<dbReference type="GO" id="GO:1990414">
    <property type="term" value="P:replication-born double-strand break repair via sister chromatid exchange"/>
    <property type="evidence" value="ECO:0007669"/>
    <property type="project" value="TreeGrafter"/>
</dbReference>
<evidence type="ECO:0000313" key="10">
    <source>
        <dbReference type="Proteomes" id="UP000054266"/>
    </source>
</evidence>
<reference evidence="9 10" key="1">
    <citation type="submission" date="2015-01" db="EMBL/GenBank/DDBJ databases">
        <title>The Genome Sequence of Capronia semiimmersa CBS27337.</title>
        <authorList>
            <consortium name="The Broad Institute Genomics Platform"/>
            <person name="Cuomo C."/>
            <person name="de Hoog S."/>
            <person name="Gorbushina A."/>
            <person name="Stielow B."/>
            <person name="Teixiera M."/>
            <person name="Abouelleil A."/>
            <person name="Chapman S.B."/>
            <person name="Priest M."/>
            <person name="Young S.K."/>
            <person name="Wortman J."/>
            <person name="Nusbaum C."/>
            <person name="Birren B."/>
        </authorList>
    </citation>
    <scope>NUCLEOTIDE SEQUENCE [LARGE SCALE GENOMIC DNA]</scope>
    <source>
        <strain evidence="9 10">CBS 27337</strain>
    </source>
</reference>
<dbReference type="Pfam" id="PF12765">
    <property type="entry name" value="Cohesin_HEAT"/>
    <property type="match status" value="1"/>
</dbReference>
<evidence type="ECO:0000256" key="2">
    <source>
        <dbReference type="ARBA" id="ARBA00009252"/>
    </source>
</evidence>
<feature type="region of interest" description="Disordered" evidence="7">
    <location>
        <begin position="511"/>
        <end position="554"/>
    </location>
</feature>
<feature type="domain" description="Sister chromatid cohesion C-terminal" evidence="8">
    <location>
        <begin position="1349"/>
        <end position="1525"/>
    </location>
</feature>
<feature type="compositionally biased region" description="Acidic residues" evidence="7">
    <location>
        <begin position="530"/>
        <end position="549"/>
    </location>
</feature>
<evidence type="ECO:0000256" key="7">
    <source>
        <dbReference type="SAM" id="MobiDB-lite"/>
    </source>
</evidence>
<keyword evidence="5 6" id="KW-0131">Cell cycle</keyword>
<dbReference type="GO" id="GO:0010468">
    <property type="term" value="P:regulation of gene expression"/>
    <property type="evidence" value="ECO:0007669"/>
    <property type="project" value="InterPro"/>
</dbReference>
<evidence type="ECO:0000256" key="6">
    <source>
        <dbReference type="RuleBase" id="RU364107"/>
    </source>
</evidence>
<name>A0A0D2FBM5_9EURO</name>